<name>A0A061IJ27_CRIGR</name>
<dbReference type="Proteomes" id="UP000030759">
    <property type="component" value="Unassembled WGS sequence"/>
</dbReference>
<protein>
    <submittedName>
        <fullName evidence="2">Uncharacterized protein</fullName>
    </submittedName>
</protein>
<feature type="transmembrane region" description="Helical" evidence="1">
    <location>
        <begin position="33"/>
        <end position="51"/>
    </location>
</feature>
<dbReference type="AlphaFoldDB" id="A0A061IJ27"/>
<evidence type="ECO:0000313" key="2">
    <source>
        <dbReference type="EMBL" id="ERE89111.1"/>
    </source>
</evidence>
<keyword evidence="1" id="KW-1133">Transmembrane helix</keyword>
<keyword evidence="1" id="KW-0472">Membrane</keyword>
<organism evidence="2 3">
    <name type="scientific">Cricetulus griseus</name>
    <name type="common">Chinese hamster</name>
    <name type="synonym">Cricetulus barabensis griseus</name>
    <dbReference type="NCBI Taxonomy" id="10029"/>
    <lineage>
        <taxon>Eukaryota</taxon>
        <taxon>Metazoa</taxon>
        <taxon>Chordata</taxon>
        <taxon>Craniata</taxon>
        <taxon>Vertebrata</taxon>
        <taxon>Euteleostomi</taxon>
        <taxon>Mammalia</taxon>
        <taxon>Eutheria</taxon>
        <taxon>Euarchontoglires</taxon>
        <taxon>Glires</taxon>
        <taxon>Rodentia</taxon>
        <taxon>Myomorpha</taxon>
        <taxon>Muroidea</taxon>
        <taxon>Cricetidae</taxon>
        <taxon>Cricetinae</taxon>
        <taxon>Cricetulus</taxon>
    </lineage>
</organism>
<sequence length="82" mass="9361">MYFAHIHPPPTSPRSTLTSLLTHVPLREKHSKSLILCTLPVWVFVLIAIYCQDTSLMKTERCSNLMTDLLHPIYVVLGTRTL</sequence>
<accession>A0A061IJ27</accession>
<proteinExistence type="predicted"/>
<dbReference type="EMBL" id="KE665074">
    <property type="protein sequence ID" value="ERE89111.1"/>
    <property type="molecule type" value="Genomic_DNA"/>
</dbReference>
<gene>
    <name evidence="2" type="ORF">H671_1g2578</name>
</gene>
<evidence type="ECO:0000313" key="3">
    <source>
        <dbReference type="Proteomes" id="UP000030759"/>
    </source>
</evidence>
<keyword evidence="1" id="KW-0812">Transmembrane</keyword>
<reference evidence="3" key="1">
    <citation type="journal article" date="2013" name="Nat. Biotechnol.">
        <title>Chinese hamster genome sequenced from sorted chromosomes.</title>
        <authorList>
            <person name="Brinkrolf K."/>
            <person name="Rupp O."/>
            <person name="Laux H."/>
            <person name="Kollin F."/>
            <person name="Ernst W."/>
            <person name="Linke B."/>
            <person name="Kofler R."/>
            <person name="Romand S."/>
            <person name="Hesse F."/>
            <person name="Budach W.E."/>
            <person name="Galosy S."/>
            <person name="Muller D."/>
            <person name="Noll T."/>
            <person name="Wienberg J."/>
            <person name="Jostock T."/>
            <person name="Leonard M."/>
            <person name="Grillari J."/>
            <person name="Tauch A."/>
            <person name="Goesmann A."/>
            <person name="Helk B."/>
            <person name="Mott J.E."/>
            <person name="Puhler A."/>
            <person name="Borth N."/>
        </authorList>
    </citation>
    <scope>NUCLEOTIDE SEQUENCE [LARGE SCALE GENOMIC DNA]</scope>
    <source>
        <strain evidence="3">17A/GY</strain>
    </source>
</reference>
<evidence type="ECO:0000256" key="1">
    <source>
        <dbReference type="SAM" id="Phobius"/>
    </source>
</evidence>